<feature type="transmembrane region" description="Helical" evidence="7">
    <location>
        <begin position="916"/>
        <end position="936"/>
    </location>
</feature>
<feature type="transmembrane region" description="Helical" evidence="7">
    <location>
        <begin position="205"/>
        <end position="222"/>
    </location>
</feature>
<dbReference type="NCBIfam" id="TIGR03057">
    <property type="entry name" value="xxxLxxG_by_4"/>
    <property type="match status" value="1"/>
</dbReference>
<feature type="transmembrane region" description="Helical" evidence="7">
    <location>
        <begin position="859"/>
        <end position="878"/>
    </location>
</feature>
<dbReference type="InterPro" id="IPR050545">
    <property type="entry name" value="Mycobact_MmpL"/>
</dbReference>
<organism evidence="9 10">
    <name type="scientific">Mycobacterium conspicuum</name>
    <dbReference type="NCBI Taxonomy" id="44010"/>
    <lineage>
        <taxon>Bacteria</taxon>
        <taxon>Bacillati</taxon>
        <taxon>Actinomycetota</taxon>
        <taxon>Actinomycetes</taxon>
        <taxon>Mycobacteriales</taxon>
        <taxon>Mycobacteriaceae</taxon>
        <taxon>Mycobacterium</taxon>
    </lineage>
</organism>
<feature type="transmembrane region" description="Helical" evidence="7">
    <location>
        <begin position="391"/>
        <end position="412"/>
    </location>
</feature>
<name>A0A7I7YMR5_9MYCO</name>
<dbReference type="InterPro" id="IPR004869">
    <property type="entry name" value="MMPL_dom"/>
</dbReference>
<dbReference type="InterPro" id="IPR000731">
    <property type="entry name" value="SSD"/>
</dbReference>
<keyword evidence="5 7" id="KW-1133">Transmembrane helix</keyword>
<protein>
    <submittedName>
        <fullName evidence="9">Putative transport protein MmpL8</fullName>
    </submittedName>
</protein>
<feature type="transmembrane region" description="Helical" evidence="7">
    <location>
        <begin position="991"/>
        <end position="1016"/>
    </location>
</feature>
<feature type="transmembrane region" description="Helical" evidence="7">
    <location>
        <begin position="261"/>
        <end position="280"/>
    </location>
</feature>
<dbReference type="GO" id="GO:0005886">
    <property type="term" value="C:plasma membrane"/>
    <property type="evidence" value="ECO:0007669"/>
    <property type="project" value="UniProtKB-SubCell"/>
</dbReference>
<evidence type="ECO:0000256" key="7">
    <source>
        <dbReference type="SAM" id="Phobius"/>
    </source>
</evidence>
<dbReference type="InterPro" id="IPR023908">
    <property type="entry name" value="xxxLxxG_rpt"/>
</dbReference>
<dbReference type="AlphaFoldDB" id="A0A7I7YMR5"/>
<dbReference type="PROSITE" id="PS50156">
    <property type="entry name" value="SSD"/>
    <property type="match status" value="1"/>
</dbReference>
<dbReference type="Gene3D" id="1.20.1640.10">
    <property type="entry name" value="Multidrug efflux transporter AcrB transmembrane domain"/>
    <property type="match status" value="2"/>
</dbReference>
<keyword evidence="6 7" id="KW-0472">Membrane</keyword>
<evidence type="ECO:0000313" key="10">
    <source>
        <dbReference type="Proteomes" id="UP000467385"/>
    </source>
</evidence>
<keyword evidence="3" id="KW-1003">Cell membrane</keyword>
<evidence type="ECO:0000256" key="2">
    <source>
        <dbReference type="ARBA" id="ARBA00010157"/>
    </source>
</evidence>
<feature type="transmembrane region" description="Helical" evidence="7">
    <location>
        <begin position="885"/>
        <end position="910"/>
    </location>
</feature>
<feature type="transmembrane region" description="Helical" evidence="7">
    <location>
        <begin position="957"/>
        <end position="979"/>
    </location>
</feature>
<sequence>MSRQTEAASSPAGGGLFGWLGGFVARRPWVVIGGWIVLAIVLMLTTPTLEEVSQKHPVAILPDNAPSLVAAEKMTKAFHEDGDQSIAVVVLAHEKGDKGLSPADEAVYRKLVDTLHKDTKDVVMVQDFLAAEPLRELLTSKDKKAWLLPIALPGDLGSPRSKQAYTRVDNLIHRTVAGSSLTAYVTGPASTVADMNLTGQRDRTQIEAAIIVLLFFILLIIYRNPVTMVLPLVTLGMSLVVAQRLVAIVGSAGLGVANQTVIFMTGMMVGAGTDYAVFLISRYHDYLRRGVDSDEAVRGSLTSIGKVIAASAATVAITFLGMIFVQLGILKTIGPVLGLSVAVVFLAAVTLLPALMVLAGRRGWIAPRREMTRQLWRRSGIAIVRRPKTHLAASALVLIILAGCAGLAHYNYDDRKTLPPSVESSIGYAALDRHFSTNMIIPEYLFIDSPHDLRTPQALADLEQMAQRVSQVKGVSTVRGITRPDGQSLEQARASWQAGQVGGKLDEGSKQIADRTADLDKLAGGANLMAGKLGDLRTQVNQAVANAGGLIDALGYLQSVFGGSKTLGELQGAAQLIGSMHSLGDAIGANANFVANNSDWANPVLNALDTSPACNMDPGCVRARDELRRMVAARDDGTLGKLSALARQLQATGSLQTLAQTVSGLSRALSTVMSSMNSLGMGSGGSMHAKVNYLQSGANQLADGSKQLADGVQLLVDQVKKMGLGLGQASSFLLAMKDTATTPAMAGFYIPPQLLSYATGETANPGNLPPEAQELMHGINVDQLRKFASAFVTADGHGMRYLIQNDINPFSSAAMDQIDAVLAAARGAQPNTTLADAKVSVVGLPVVLKDTRDYSDHDVRFIIIMTIFVVLFILIVLLRAIVAPLYLIGSVIISYLSALGIGVIVFQLLLRQEMHWSVPGLTFIILVAVGADYNMLLISRMRDESVHGMRSGVIRTVSSTGGVITAAGLIMAASMYGLVFSSLANVVQGGFVLGTGLLLDTFLVRTVLVPAIAVLVGKANWWRPSGLLTLWRARGSAQPKKRKPLLPDDEKTPTWADDEVIAFSPQDGLRL</sequence>
<dbReference type="FunFam" id="1.20.1640.10:FF:000018">
    <property type="entry name" value="Transmembrane transport protein MmpL10"/>
    <property type="match status" value="1"/>
</dbReference>
<dbReference type="PANTHER" id="PTHR33406">
    <property type="entry name" value="MEMBRANE PROTEIN MJ1562-RELATED"/>
    <property type="match status" value="1"/>
</dbReference>
<dbReference type="EMBL" id="AP022613">
    <property type="protein sequence ID" value="BBZ42203.1"/>
    <property type="molecule type" value="Genomic_DNA"/>
</dbReference>
<evidence type="ECO:0000256" key="1">
    <source>
        <dbReference type="ARBA" id="ARBA00004651"/>
    </source>
</evidence>
<evidence type="ECO:0000256" key="5">
    <source>
        <dbReference type="ARBA" id="ARBA00022989"/>
    </source>
</evidence>
<dbReference type="RefSeq" id="WP_179968320.1">
    <property type="nucleotide sequence ID" value="NZ_AP022613.1"/>
</dbReference>
<dbReference type="NCBIfam" id="TIGR00833">
    <property type="entry name" value="actII"/>
    <property type="match status" value="1"/>
</dbReference>
<comment type="subcellular location">
    <subcellularLocation>
        <location evidence="1">Cell membrane</location>
        <topology evidence="1">Multi-pass membrane protein</topology>
    </subcellularLocation>
</comment>
<reference evidence="9 10" key="1">
    <citation type="journal article" date="2019" name="Emerg. Microbes Infect.">
        <title>Comprehensive subspecies identification of 175 nontuberculous mycobacteria species based on 7547 genomic profiles.</title>
        <authorList>
            <person name="Matsumoto Y."/>
            <person name="Kinjo T."/>
            <person name="Motooka D."/>
            <person name="Nabeya D."/>
            <person name="Jung N."/>
            <person name="Uechi K."/>
            <person name="Horii T."/>
            <person name="Iida T."/>
            <person name="Fujita J."/>
            <person name="Nakamura S."/>
        </authorList>
    </citation>
    <scope>NUCLEOTIDE SEQUENCE [LARGE SCALE GENOMIC DNA]</scope>
    <source>
        <strain evidence="9 10">JCM 14738</strain>
    </source>
</reference>
<dbReference type="FunFam" id="1.20.1640.10:FF:000020">
    <property type="entry name" value="Transmembrane transport protein MmpL10"/>
    <property type="match status" value="1"/>
</dbReference>
<evidence type="ECO:0000313" key="9">
    <source>
        <dbReference type="EMBL" id="BBZ42203.1"/>
    </source>
</evidence>
<evidence type="ECO:0000259" key="8">
    <source>
        <dbReference type="PROSITE" id="PS50156"/>
    </source>
</evidence>
<dbReference type="InterPro" id="IPR004707">
    <property type="entry name" value="MmpL_fam"/>
</dbReference>
<evidence type="ECO:0000256" key="4">
    <source>
        <dbReference type="ARBA" id="ARBA00022692"/>
    </source>
</evidence>
<feature type="transmembrane region" description="Helical" evidence="7">
    <location>
        <begin position="336"/>
        <end position="359"/>
    </location>
</feature>
<dbReference type="Proteomes" id="UP000467385">
    <property type="component" value="Chromosome"/>
</dbReference>
<comment type="similarity">
    <text evidence="2">Belongs to the resistance-nodulation-cell division (RND) (TC 2.A.6) family. MmpL subfamily.</text>
</comment>
<keyword evidence="4 7" id="KW-0812">Transmembrane</keyword>
<feature type="domain" description="SSD" evidence="8">
    <location>
        <begin position="232"/>
        <end position="358"/>
    </location>
</feature>
<feature type="transmembrane region" description="Helical" evidence="7">
    <location>
        <begin position="229"/>
        <end position="249"/>
    </location>
</feature>
<evidence type="ECO:0000256" key="6">
    <source>
        <dbReference type="ARBA" id="ARBA00023136"/>
    </source>
</evidence>
<keyword evidence="10" id="KW-1185">Reference proteome</keyword>
<dbReference type="PANTHER" id="PTHR33406:SF6">
    <property type="entry name" value="MEMBRANE PROTEIN YDGH-RELATED"/>
    <property type="match status" value="1"/>
</dbReference>
<accession>A0A7I7YMR5</accession>
<feature type="transmembrane region" description="Helical" evidence="7">
    <location>
        <begin position="307"/>
        <end position="330"/>
    </location>
</feature>
<evidence type="ECO:0000256" key="3">
    <source>
        <dbReference type="ARBA" id="ARBA00022475"/>
    </source>
</evidence>
<gene>
    <name evidence="9" type="primary">mmpL8_2</name>
    <name evidence="9" type="ORF">MCNS_52660</name>
</gene>
<dbReference type="SUPFAM" id="SSF82866">
    <property type="entry name" value="Multidrug efflux transporter AcrB transmembrane domain"/>
    <property type="match status" value="2"/>
</dbReference>
<proteinExistence type="inferred from homology"/>
<dbReference type="Pfam" id="PF03176">
    <property type="entry name" value="MMPL"/>
    <property type="match status" value="2"/>
</dbReference>
<feature type="transmembrane region" description="Helical" evidence="7">
    <location>
        <begin position="29"/>
        <end position="49"/>
    </location>
</feature>